<evidence type="ECO:0000313" key="10">
    <source>
        <dbReference type="EMBL" id="SPL72046.1"/>
    </source>
</evidence>
<comment type="subunit">
    <text evidence="3 7">The complex is composed of two ATP-binding proteins (PstB), two transmembrane proteins (PstC and PstA) and a solute-binding protein (PstS).</text>
</comment>
<dbReference type="RefSeq" id="WP_171334527.1">
    <property type="nucleotide sequence ID" value="NZ_OOGT01000208.1"/>
</dbReference>
<keyword evidence="6 7" id="KW-0592">Phosphate transport</keyword>
<dbReference type="AlphaFoldDB" id="A0A2U3N2Y2"/>
<dbReference type="PANTHER" id="PTHR42996">
    <property type="entry name" value="PHOSPHATE-BINDING PROTEIN PSTS"/>
    <property type="match status" value="1"/>
</dbReference>
<dbReference type="Proteomes" id="UP000245974">
    <property type="component" value="Unassembled WGS sequence"/>
</dbReference>
<dbReference type="FunCoup" id="A0A2U3N2Y2">
    <property type="interactions" value="229"/>
</dbReference>
<reference evidence="11" key="1">
    <citation type="submission" date="2018-03" db="EMBL/GenBank/DDBJ databases">
        <authorList>
            <person name="Blom J."/>
        </authorList>
    </citation>
    <scope>NUCLEOTIDE SEQUENCE [LARGE SCALE GENOMIC DNA]</scope>
    <source>
        <strain evidence="11">KPC-SM-21</strain>
    </source>
</reference>
<keyword evidence="8" id="KW-0732">Signal</keyword>
<feature type="signal peptide" evidence="8">
    <location>
        <begin position="1"/>
        <end position="25"/>
    </location>
</feature>
<dbReference type="GO" id="GO:0043190">
    <property type="term" value="C:ATP-binding cassette (ABC) transporter complex"/>
    <property type="evidence" value="ECO:0007669"/>
    <property type="project" value="InterPro"/>
</dbReference>
<keyword evidence="10" id="KW-0378">Hydrolase</keyword>
<evidence type="ECO:0000259" key="9">
    <source>
        <dbReference type="Pfam" id="PF12849"/>
    </source>
</evidence>
<dbReference type="Pfam" id="PF12849">
    <property type="entry name" value="PBP_like_2"/>
    <property type="match status" value="1"/>
</dbReference>
<evidence type="ECO:0000256" key="3">
    <source>
        <dbReference type="ARBA" id="ARBA00011529"/>
    </source>
</evidence>
<dbReference type="GO" id="GO:0035435">
    <property type="term" value="P:phosphate ion transmembrane transport"/>
    <property type="evidence" value="ECO:0007669"/>
    <property type="project" value="InterPro"/>
</dbReference>
<dbReference type="InterPro" id="IPR050962">
    <property type="entry name" value="Phosphate-bind_PstS"/>
</dbReference>
<evidence type="ECO:0000256" key="8">
    <source>
        <dbReference type="SAM" id="SignalP"/>
    </source>
</evidence>
<dbReference type="InterPro" id="IPR005673">
    <property type="entry name" value="ABC_phos-bd_PstS"/>
</dbReference>
<evidence type="ECO:0000256" key="2">
    <source>
        <dbReference type="ARBA" id="ARBA00008725"/>
    </source>
</evidence>
<dbReference type="GO" id="GO:0042301">
    <property type="term" value="F:phosphate ion binding"/>
    <property type="evidence" value="ECO:0007669"/>
    <property type="project" value="InterPro"/>
</dbReference>
<dbReference type="InterPro" id="IPR024370">
    <property type="entry name" value="PBP_domain"/>
</dbReference>
<evidence type="ECO:0000256" key="1">
    <source>
        <dbReference type="ARBA" id="ARBA00002841"/>
    </source>
</evidence>
<gene>
    <name evidence="10" type="primary">pstS_2</name>
    <name evidence="10" type="ORF">KPC_3224</name>
</gene>
<dbReference type="PANTHER" id="PTHR42996:SF1">
    <property type="entry name" value="PHOSPHATE-BINDING PROTEIN PSTS"/>
    <property type="match status" value="1"/>
</dbReference>
<accession>A0A2U3N2Y2</accession>
<keyword evidence="5 7" id="KW-0813">Transport</keyword>
<keyword evidence="11" id="KW-1185">Reference proteome</keyword>
<evidence type="ECO:0000256" key="4">
    <source>
        <dbReference type="ARBA" id="ARBA00021889"/>
    </source>
</evidence>
<dbReference type="SUPFAM" id="SSF53850">
    <property type="entry name" value="Periplasmic binding protein-like II"/>
    <property type="match status" value="1"/>
</dbReference>
<name>A0A2U3N2Y2_9GAMM</name>
<proteinExistence type="inferred from homology"/>
<organism evidence="10 11">
    <name type="scientific">Acinetobacter stercoris</name>
    <dbReference type="NCBI Taxonomy" id="2126983"/>
    <lineage>
        <taxon>Bacteria</taxon>
        <taxon>Pseudomonadati</taxon>
        <taxon>Pseudomonadota</taxon>
        <taxon>Gammaproteobacteria</taxon>
        <taxon>Moraxellales</taxon>
        <taxon>Moraxellaceae</taxon>
        <taxon>Acinetobacter</taxon>
    </lineage>
</organism>
<comment type="function">
    <text evidence="1 7">Part of the ABC transporter complex PstSACB involved in phosphate import.</text>
</comment>
<comment type="similarity">
    <text evidence="2 7">Belongs to the PstS family.</text>
</comment>
<feature type="chain" id="PRO_5015626558" description="Phosphate-binding protein PstS" evidence="8">
    <location>
        <begin position="26"/>
        <end position="391"/>
    </location>
</feature>
<dbReference type="Gene3D" id="3.40.190.10">
    <property type="entry name" value="Periplasmic binding protein-like II"/>
    <property type="match status" value="2"/>
</dbReference>
<evidence type="ECO:0000256" key="5">
    <source>
        <dbReference type="ARBA" id="ARBA00022448"/>
    </source>
</evidence>
<evidence type="ECO:0000313" key="11">
    <source>
        <dbReference type="Proteomes" id="UP000245974"/>
    </source>
</evidence>
<evidence type="ECO:0000256" key="7">
    <source>
        <dbReference type="PIRNR" id="PIRNR002756"/>
    </source>
</evidence>
<dbReference type="PIRSF" id="PIRSF002756">
    <property type="entry name" value="PstS"/>
    <property type="match status" value="1"/>
</dbReference>
<feature type="domain" description="PBP" evidence="9">
    <location>
        <begin position="42"/>
        <end position="292"/>
    </location>
</feature>
<dbReference type="EMBL" id="OOGT01000208">
    <property type="protein sequence ID" value="SPL72046.1"/>
    <property type="molecule type" value="Genomic_DNA"/>
</dbReference>
<evidence type="ECO:0000256" key="6">
    <source>
        <dbReference type="ARBA" id="ARBA00022592"/>
    </source>
</evidence>
<sequence>MKMNKIWSSISAVMFAAGFSVSAQAVDLAGQGASLPELAYTGLTTLTPAAPVAGSLFGQYNTSTGNAVTYIGNGSGSGKNAIINGTSPFAGSDSPLTQTNYTAFLSSSGAARVAPVQVPAIVGAVAVVYNSPAADNLDISSETLAKIFAGDITDWKDVPNSGVTTSLPIKLVARSSGSGTTFSFVNHLNAIQRLPSQPIGTKVIKVDELFSNAVAGLGVTFVGQSNNQAVVDYVKNNAGTIGYAEAGNAYKTGGVKVAKINGYSPEAPTTTFLNNLAIANDQVITGNNANGTVILSPITNVPAGKTGFVKIVRPALYANPANTYPILAVSYLLGNTNGNGDAAKVAAVKGLLKAPYNVNYQTGLNANLKKGFAFIPSTVATSLSTTIDGIQ</sequence>
<dbReference type="GO" id="GO:0016787">
    <property type="term" value="F:hydrolase activity"/>
    <property type="evidence" value="ECO:0007669"/>
    <property type="project" value="UniProtKB-KW"/>
</dbReference>
<dbReference type="InParanoid" id="A0A2U3N2Y2"/>
<protein>
    <recommendedName>
        <fullName evidence="4 7">Phosphate-binding protein PstS</fullName>
    </recommendedName>
</protein>